<organism evidence="2 3">
    <name type="scientific">Desmophyllum pertusum</name>
    <dbReference type="NCBI Taxonomy" id="174260"/>
    <lineage>
        <taxon>Eukaryota</taxon>
        <taxon>Metazoa</taxon>
        <taxon>Cnidaria</taxon>
        <taxon>Anthozoa</taxon>
        <taxon>Hexacorallia</taxon>
        <taxon>Scleractinia</taxon>
        <taxon>Caryophylliina</taxon>
        <taxon>Caryophylliidae</taxon>
        <taxon>Desmophyllum</taxon>
    </lineage>
</organism>
<accession>A0A9X0A9I8</accession>
<name>A0A9X0A9I8_9CNID</name>
<feature type="region of interest" description="Disordered" evidence="1">
    <location>
        <begin position="337"/>
        <end position="426"/>
    </location>
</feature>
<dbReference type="SMART" id="SM00028">
    <property type="entry name" value="TPR"/>
    <property type="match status" value="2"/>
</dbReference>
<dbReference type="PANTHER" id="PTHR17550:SF4">
    <property type="entry name" value="E3 UBIQUITIN-PROTEIN LIGASE TTC3"/>
    <property type="match status" value="1"/>
</dbReference>
<sequence>MDTRTREKHLKHIKNSSLAPLLFGRRMYYSSKNFRWLRNLSLVPRQSFDSCFSVGMTRMSNRLIEVTELAEEIVDTVLSCLGSEQFVHSSYHTYKELEDCSVMEEALSVGKRNEFVSLMSSCFNGDHRLDKPGIELLSLAVLHQAIKYICQTWRPRDYLTKFEAELKRQEPACIELRLRGNDCFVAGDYKTAVIFYSDAITTSPFDPLLYGNRAQSFLKLKKLREALSDAKRAVYLNPEWEKGHYRFAQAYFELGFPEKAMAVNSLAQKCCSSTLNLLCQAVVFKREMDESSARNKAHCCSTSVEQTADKSHRHHQAAACGNPCSSRSKVGNKRNWKLANEKPGPHVLADEEDNCDTFSNKDQDSDCKLSDDDSLPALKNDSSDDCNDDDDIFNDGSSGDSDLSSLPSLASPCDSDTESGSESDNNLDIDGELLARFWDSDCLCRSGMHCMFYNRS</sequence>
<dbReference type="Proteomes" id="UP001163046">
    <property type="component" value="Unassembled WGS sequence"/>
</dbReference>
<gene>
    <name evidence="2" type="ORF">OS493_003702</name>
</gene>
<feature type="compositionally biased region" description="Acidic residues" evidence="1">
    <location>
        <begin position="415"/>
        <end position="426"/>
    </location>
</feature>
<reference evidence="2" key="1">
    <citation type="submission" date="2023-01" db="EMBL/GenBank/DDBJ databases">
        <title>Genome assembly of the deep-sea coral Lophelia pertusa.</title>
        <authorList>
            <person name="Herrera S."/>
            <person name="Cordes E."/>
        </authorList>
    </citation>
    <scope>NUCLEOTIDE SEQUENCE</scope>
    <source>
        <strain evidence="2">USNM1676648</strain>
        <tissue evidence="2">Polyp</tissue>
    </source>
</reference>
<feature type="compositionally biased region" description="Acidic residues" evidence="1">
    <location>
        <begin position="383"/>
        <end position="393"/>
    </location>
</feature>
<proteinExistence type="predicted"/>
<evidence type="ECO:0000313" key="3">
    <source>
        <dbReference type="Proteomes" id="UP001163046"/>
    </source>
</evidence>
<evidence type="ECO:0000256" key="1">
    <source>
        <dbReference type="SAM" id="MobiDB-lite"/>
    </source>
</evidence>
<comment type="caution">
    <text evidence="2">The sequence shown here is derived from an EMBL/GenBank/DDBJ whole genome shotgun (WGS) entry which is preliminary data.</text>
</comment>
<dbReference type="PANTHER" id="PTHR17550">
    <property type="entry name" value="E3 UBIQUITIN-PROTEIN LIGASE TTC3"/>
    <property type="match status" value="1"/>
</dbReference>
<keyword evidence="3" id="KW-1185">Reference proteome</keyword>
<dbReference type="AlphaFoldDB" id="A0A9X0A9I8"/>
<feature type="compositionally biased region" description="Low complexity" evidence="1">
    <location>
        <begin position="394"/>
        <end position="414"/>
    </location>
</feature>
<protein>
    <submittedName>
        <fullName evidence="2">Uncharacterized protein</fullName>
    </submittedName>
</protein>
<feature type="compositionally biased region" description="Basic and acidic residues" evidence="1">
    <location>
        <begin position="359"/>
        <end position="371"/>
    </location>
</feature>
<dbReference type="InterPro" id="IPR019734">
    <property type="entry name" value="TPR_rpt"/>
</dbReference>
<dbReference type="SUPFAM" id="SSF48452">
    <property type="entry name" value="TPR-like"/>
    <property type="match status" value="1"/>
</dbReference>
<dbReference type="Gene3D" id="1.25.40.10">
    <property type="entry name" value="Tetratricopeptide repeat domain"/>
    <property type="match status" value="1"/>
</dbReference>
<dbReference type="EMBL" id="MU825397">
    <property type="protein sequence ID" value="KAJ7394029.1"/>
    <property type="molecule type" value="Genomic_DNA"/>
</dbReference>
<evidence type="ECO:0000313" key="2">
    <source>
        <dbReference type="EMBL" id="KAJ7394029.1"/>
    </source>
</evidence>
<dbReference type="OrthoDB" id="2423701at2759"/>
<dbReference type="InterPro" id="IPR011990">
    <property type="entry name" value="TPR-like_helical_dom_sf"/>
</dbReference>